<reference evidence="3 4" key="1">
    <citation type="journal article" date="2007" name="Nat. Biotechnol.">
        <title>Genome sequence of the lignocellulose-bioconverting and xylose-fermenting yeast Pichia stipitis.</title>
        <authorList>
            <person name="Jeffries T.W."/>
            <person name="Grigoriev I.V."/>
            <person name="Grimwood J."/>
            <person name="Laplaza J.M."/>
            <person name="Aerts A."/>
            <person name="Salamov A."/>
            <person name="Schmutz J."/>
            <person name="Lindquist E."/>
            <person name="Dehal P."/>
            <person name="Shapiro H."/>
            <person name="Jin Y.S."/>
            <person name="Passoth V."/>
            <person name="Richardson P.M."/>
        </authorList>
    </citation>
    <scope>NUCLEOTIDE SEQUENCE [LARGE SCALE GENOMIC DNA]</scope>
    <source>
        <strain evidence="4">ATCC 58785 / CBS 6054 / NBRC 10063 / NRRL Y-11545</strain>
    </source>
</reference>
<dbReference type="STRING" id="322104.A3LXT7"/>
<dbReference type="AlphaFoldDB" id="A3LXT7"/>
<keyword evidence="4" id="KW-1185">Reference proteome</keyword>
<dbReference type="GO" id="GO:0005829">
    <property type="term" value="C:cytosol"/>
    <property type="evidence" value="ECO:0007669"/>
    <property type="project" value="TreeGrafter"/>
</dbReference>
<protein>
    <recommendedName>
        <fullName evidence="5">DNA-binding TFAR19-related protein</fullName>
    </recommendedName>
</protein>
<dbReference type="RefSeq" id="XP_001385550.1">
    <property type="nucleotide sequence ID" value="XM_001385513.1"/>
</dbReference>
<dbReference type="SUPFAM" id="SSF46950">
    <property type="entry name" value="Double-stranded DNA-binding domain"/>
    <property type="match status" value="1"/>
</dbReference>
<comment type="similarity">
    <text evidence="1">Belongs to the PDCD5 family.</text>
</comment>
<dbReference type="HOGENOM" id="CLU_122978_0_0_1"/>
<evidence type="ECO:0000313" key="3">
    <source>
        <dbReference type="EMBL" id="ABN67521.1"/>
    </source>
</evidence>
<accession>A3LXT7</accession>
<dbReference type="InterPro" id="IPR002836">
    <property type="entry name" value="PDCD5-like"/>
</dbReference>
<dbReference type="EMBL" id="CP000500">
    <property type="protein sequence ID" value="ABN67521.1"/>
    <property type="molecule type" value="Genomic_DNA"/>
</dbReference>
<sequence length="131" mass="14947">MDDSELNAIRAARLAELQKQTGGSSDSGQSSPQDEARASALSRVLEPSARERLSRVRMVRPERAQQVEQYILRLFQTGSINRKLSEKDIVEILDGISRDSNKQASTKIIYDRKQNTIDDEEEEEEEDDFFD</sequence>
<proteinExistence type="inferred from homology"/>
<dbReference type="PANTHER" id="PTHR10840:SF0">
    <property type="entry name" value="PROGRAMMED CELL DEATH PROTEIN 5"/>
    <property type="match status" value="1"/>
</dbReference>
<dbReference type="GeneID" id="4839829"/>
<dbReference type="GO" id="GO:0005634">
    <property type="term" value="C:nucleus"/>
    <property type="evidence" value="ECO:0007669"/>
    <property type="project" value="TreeGrafter"/>
</dbReference>
<evidence type="ECO:0008006" key="5">
    <source>
        <dbReference type="Google" id="ProtNLM"/>
    </source>
</evidence>
<dbReference type="Proteomes" id="UP000002258">
    <property type="component" value="Chromosome 6"/>
</dbReference>
<dbReference type="InterPro" id="IPR036883">
    <property type="entry name" value="PDCD5-like_sf"/>
</dbReference>
<feature type="compositionally biased region" description="Low complexity" evidence="2">
    <location>
        <begin position="22"/>
        <end position="33"/>
    </location>
</feature>
<dbReference type="PIRSF" id="PIRSF015730">
    <property type="entry name" value="TFAR19"/>
    <property type="match status" value="1"/>
</dbReference>
<dbReference type="Pfam" id="PF01984">
    <property type="entry name" value="dsDNA_bind"/>
    <property type="match status" value="1"/>
</dbReference>
<name>A3LXT7_PICST</name>
<evidence type="ECO:0000256" key="2">
    <source>
        <dbReference type="SAM" id="MobiDB-lite"/>
    </source>
</evidence>
<gene>
    <name evidence="3" type="ORF">PICST_47586</name>
</gene>
<organism evidence="3 4">
    <name type="scientific">Scheffersomyces stipitis (strain ATCC 58785 / CBS 6054 / NBRC 10063 / NRRL Y-11545)</name>
    <name type="common">Yeast</name>
    <name type="synonym">Pichia stipitis</name>
    <dbReference type="NCBI Taxonomy" id="322104"/>
    <lineage>
        <taxon>Eukaryota</taxon>
        <taxon>Fungi</taxon>
        <taxon>Dikarya</taxon>
        <taxon>Ascomycota</taxon>
        <taxon>Saccharomycotina</taxon>
        <taxon>Pichiomycetes</taxon>
        <taxon>Debaryomycetaceae</taxon>
        <taxon>Scheffersomyces</taxon>
    </lineage>
</organism>
<dbReference type="FunCoup" id="A3LXT7">
    <property type="interactions" value="418"/>
</dbReference>
<dbReference type="GO" id="GO:0003677">
    <property type="term" value="F:DNA binding"/>
    <property type="evidence" value="ECO:0007669"/>
    <property type="project" value="InterPro"/>
</dbReference>
<dbReference type="KEGG" id="pic:PICST_47586"/>
<dbReference type="OMA" id="MQYEMQK"/>
<evidence type="ECO:0000256" key="1">
    <source>
        <dbReference type="ARBA" id="ARBA00010490"/>
    </source>
</evidence>
<dbReference type="InParanoid" id="A3LXT7"/>
<dbReference type="Gene3D" id="1.10.8.140">
    <property type="entry name" value="PDCD5-like"/>
    <property type="match status" value="1"/>
</dbReference>
<dbReference type="PANTHER" id="PTHR10840">
    <property type="entry name" value="PROGRAMMED CELL DEATH PROTEIN 5"/>
    <property type="match status" value="1"/>
</dbReference>
<dbReference type="GO" id="GO:0006915">
    <property type="term" value="P:apoptotic process"/>
    <property type="evidence" value="ECO:0007669"/>
    <property type="project" value="EnsemblFungi"/>
</dbReference>
<feature type="region of interest" description="Disordered" evidence="2">
    <location>
        <begin position="16"/>
        <end position="44"/>
    </location>
</feature>
<evidence type="ECO:0000313" key="4">
    <source>
        <dbReference type="Proteomes" id="UP000002258"/>
    </source>
</evidence>
<dbReference type="OrthoDB" id="10252486at2759"/>
<dbReference type="eggNOG" id="KOG3431">
    <property type="taxonomic scope" value="Eukaryota"/>
</dbReference>